<dbReference type="InterPro" id="IPR043502">
    <property type="entry name" value="DNA/RNA_pol_sf"/>
</dbReference>
<dbReference type="Proteomes" id="UP000198211">
    <property type="component" value="Unassembled WGS sequence"/>
</dbReference>
<dbReference type="GO" id="GO:0003964">
    <property type="term" value="F:RNA-directed DNA polymerase activity"/>
    <property type="evidence" value="ECO:0007669"/>
    <property type="project" value="UniProtKB-KW"/>
</dbReference>
<dbReference type="SUPFAM" id="SSF56672">
    <property type="entry name" value="DNA/RNA polymerases"/>
    <property type="match status" value="1"/>
</dbReference>
<evidence type="ECO:0000313" key="1">
    <source>
        <dbReference type="EMBL" id="OWY93315.1"/>
    </source>
</evidence>
<accession>A0A225UJV9</accession>
<dbReference type="OrthoDB" id="120907at2759"/>
<gene>
    <name evidence="1" type="ORF">PHMEG_00037341</name>
</gene>
<dbReference type="Gene3D" id="3.10.10.10">
    <property type="entry name" value="HIV Type 1 Reverse Transcriptase, subunit A, domain 1"/>
    <property type="match status" value="1"/>
</dbReference>
<comment type="caution">
    <text evidence="1">The sequence shown here is derived from an EMBL/GenBank/DDBJ whole genome shotgun (WGS) entry which is preliminary data.</text>
</comment>
<keyword evidence="1" id="KW-0548">Nucleotidyltransferase</keyword>
<keyword evidence="1" id="KW-0695">RNA-directed DNA polymerase</keyword>
<sequence>MDDAVCYHEGGVIFLEDFDNKMAVLPEKLPQRKLTIDDTRVDDPHATPEERAGTALPPAAYEAICGIDVTTAKPVAERCRRLSILLKGQLSPKIITNSTSPWASPIVVIIKANGGDIRLCIDYEVVNILTRLM</sequence>
<keyword evidence="2" id="KW-1185">Reference proteome</keyword>
<evidence type="ECO:0000313" key="2">
    <source>
        <dbReference type="Proteomes" id="UP000198211"/>
    </source>
</evidence>
<organism evidence="1 2">
    <name type="scientific">Phytophthora megakarya</name>
    <dbReference type="NCBI Taxonomy" id="4795"/>
    <lineage>
        <taxon>Eukaryota</taxon>
        <taxon>Sar</taxon>
        <taxon>Stramenopiles</taxon>
        <taxon>Oomycota</taxon>
        <taxon>Peronosporomycetes</taxon>
        <taxon>Peronosporales</taxon>
        <taxon>Peronosporaceae</taxon>
        <taxon>Phytophthora</taxon>
    </lineage>
</organism>
<name>A0A225UJV9_9STRA</name>
<feature type="non-terminal residue" evidence="1">
    <location>
        <position position="133"/>
    </location>
</feature>
<reference evidence="2" key="1">
    <citation type="submission" date="2017-03" db="EMBL/GenBank/DDBJ databases">
        <title>Phytopthora megakarya and P. palmivora, two closely related causual agents of cacao black pod achieved similar genome size and gene model numbers by different mechanisms.</title>
        <authorList>
            <person name="Ali S."/>
            <person name="Shao J."/>
            <person name="Larry D.J."/>
            <person name="Kronmiller B."/>
            <person name="Shen D."/>
            <person name="Strem M.D."/>
            <person name="Melnick R.L."/>
            <person name="Guiltinan M.J."/>
            <person name="Tyler B.M."/>
            <person name="Meinhardt L.W."/>
            <person name="Bailey B.A."/>
        </authorList>
    </citation>
    <scope>NUCLEOTIDE SEQUENCE [LARGE SCALE GENOMIC DNA]</scope>
    <source>
        <strain evidence="2">zdho120</strain>
    </source>
</reference>
<proteinExistence type="predicted"/>
<dbReference type="EMBL" id="NBNE01016300">
    <property type="protein sequence ID" value="OWY93315.1"/>
    <property type="molecule type" value="Genomic_DNA"/>
</dbReference>
<keyword evidence="1" id="KW-0808">Transferase</keyword>
<dbReference type="AlphaFoldDB" id="A0A225UJV9"/>
<protein>
    <submittedName>
        <fullName evidence="1">Reverse transcriptase</fullName>
    </submittedName>
</protein>